<dbReference type="KEGG" id="pna:Pnap_3135"/>
<sequence>MFPPPKRLCDGLPSIGRQGPSKQTGVKAMKGLLSFLEKAGLVKTDLPAVQPPPADEGAPVAGLEPASPAPASAPAPATPIAQDDGMPLKLDDIYASEGVMASAYPAERLLRLVDGLSAMDEATRQMAIRAMDAADESWTISDPLADAAAKVKALAAHAERLRLNLRQLAQETEGQLNAARLRQEQVVGNIRKQIAELEALASRELARAAQETAAHEASLKAVTEQTARELEQVTQASQRLQSLALQFGTPATTTTGE</sequence>
<keyword evidence="4" id="KW-1185">Reference proteome</keyword>
<dbReference type="STRING" id="365044.Pnap_3135"/>
<organism evidence="3 4">
    <name type="scientific">Polaromonas naphthalenivorans (strain CJ2)</name>
    <dbReference type="NCBI Taxonomy" id="365044"/>
    <lineage>
        <taxon>Bacteria</taxon>
        <taxon>Pseudomonadati</taxon>
        <taxon>Pseudomonadota</taxon>
        <taxon>Betaproteobacteria</taxon>
        <taxon>Burkholderiales</taxon>
        <taxon>Comamonadaceae</taxon>
        <taxon>Polaromonas</taxon>
    </lineage>
</organism>
<dbReference type="AlphaFoldDB" id="A1VS05"/>
<feature type="region of interest" description="Disordered" evidence="2">
    <location>
        <begin position="46"/>
        <end position="84"/>
    </location>
</feature>
<evidence type="ECO:0000256" key="1">
    <source>
        <dbReference type="SAM" id="Coils"/>
    </source>
</evidence>
<evidence type="ECO:0000313" key="3">
    <source>
        <dbReference type="EMBL" id="ABM38433.1"/>
    </source>
</evidence>
<feature type="coiled-coil region" evidence="1">
    <location>
        <begin position="144"/>
        <end position="171"/>
    </location>
</feature>
<protein>
    <submittedName>
        <fullName evidence="3">Putative methyl-accepting chemotaxis sensory transducer</fullName>
    </submittedName>
</protein>
<accession>A1VS05</accession>
<dbReference type="EMBL" id="CP000529">
    <property type="protein sequence ID" value="ABM38433.1"/>
    <property type="molecule type" value="Genomic_DNA"/>
</dbReference>
<dbReference type="Proteomes" id="UP000000644">
    <property type="component" value="Chromosome"/>
</dbReference>
<feature type="region of interest" description="Disordered" evidence="2">
    <location>
        <begin position="1"/>
        <end position="23"/>
    </location>
</feature>
<feature type="compositionally biased region" description="Pro residues" evidence="2">
    <location>
        <begin position="67"/>
        <end position="77"/>
    </location>
</feature>
<proteinExistence type="predicted"/>
<evidence type="ECO:0000256" key="2">
    <source>
        <dbReference type="SAM" id="MobiDB-lite"/>
    </source>
</evidence>
<reference evidence="4" key="1">
    <citation type="journal article" date="2009" name="Environ. Microbiol.">
        <title>The genome of Polaromonas naphthalenivorans strain CJ2, isolated from coal tar-contaminated sediment, reveals physiological and metabolic versatility and evolution through extensive horizontal gene transfer.</title>
        <authorList>
            <person name="Yagi J.M."/>
            <person name="Sims D."/>
            <person name="Brettin T."/>
            <person name="Bruce D."/>
            <person name="Madsen E.L."/>
        </authorList>
    </citation>
    <scope>NUCLEOTIDE SEQUENCE [LARGE SCALE GENOMIC DNA]</scope>
    <source>
        <strain evidence="4">CJ2</strain>
    </source>
</reference>
<keyword evidence="1" id="KW-0175">Coiled coil</keyword>
<gene>
    <name evidence="3" type="ordered locus">Pnap_3135</name>
</gene>
<name>A1VS05_POLNA</name>
<evidence type="ECO:0000313" key="4">
    <source>
        <dbReference type="Proteomes" id="UP000000644"/>
    </source>
</evidence>
<dbReference type="eggNOG" id="ENOG5032TNP">
    <property type="taxonomic scope" value="Bacteria"/>
</dbReference>
<dbReference type="HOGENOM" id="CLU_1254655_0_0_4"/>